<evidence type="ECO:0000313" key="5">
    <source>
        <dbReference type="Proteomes" id="UP000030752"/>
    </source>
</evidence>
<dbReference type="PROSITE" id="PS50404">
    <property type="entry name" value="GST_NTER"/>
    <property type="match status" value="1"/>
</dbReference>
<dbReference type="PANTHER" id="PTHR44051:SF8">
    <property type="entry name" value="GLUTATHIONE S-TRANSFERASE GSTA"/>
    <property type="match status" value="1"/>
</dbReference>
<dbReference type="GeneID" id="19969329"/>
<dbReference type="SUPFAM" id="SSF47616">
    <property type="entry name" value="GST C-terminal domain-like"/>
    <property type="match status" value="1"/>
</dbReference>
<dbReference type="Pfam" id="PF13409">
    <property type="entry name" value="GST_N_2"/>
    <property type="match status" value="1"/>
</dbReference>
<reference evidence="4 5" key="1">
    <citation type="submission" date="2013-03" db="EMBL/GenBank/DDBJ databases">
        <title>The Genome Sequence of Phialophora europaea CBS 101466.</title>
        <authorList>
            <consortium name="The Broad Institute Genomics Platform"/>
            <person name="Cuomo C."/>
            <person name="de Hoog S."/>
            <person name="Gorbushina A."/>
            <person name="Walker B."/>
            <person name="Young S.K."/>
            <person name="Zeng Q."/>
            <person name="Gargeya S."/>
            <person name="Fitzgerald M."/>
            <person name="Haas B."/>
            <person name="Abouelleil A."/>
            <person name="Allen A.W."/>
            <person name="Alvarado L."/>
            <person name="Arachchi H.M."/>
            <person name="Berlin A.M."/>
            <person name="Chapman S.B."/>
            <person name="Gainer-Dewar J."/>
            <person name="Goldberg J."/>
            <person name="Griggs A."/>
            <person name="Gujja S."/>
            <person name="Hansen M."/>
            <person name="Howarth C."/>
            <person name="Imamovic A."/>
            <person name="Ireland A."/>
            <person name="Larimer J."/>
            <person name="McCowan C."/>
            <person name="Murphy C."/>
            <person name="Pearson M."/>
            <person name="Poon T.W."/>
            <person name="Priest M."/>
            <person name="Roberts A."/>
            <person name="Saif S."/>
            <person name="Shea T."/>
            <person name="Sisk P."/>
            <person name="Sykes S."/>
            <person name="Wortman J."/>
            <person name="Nusbaum C."/>
            <person name="Birren B."/>
        </authorList>
    </citation>
    <scope>NUCLEOTIDE SEQUENCE [LARGE SCALE GENOMIC DNA]</scope>
    <source>
        <strain evidence="4 5">CBS 101466</strain>
    </source>
</reference>
<comment type="similarity">
    <text evidence="1">Belongs to the GST superfamily.</text>
</comment>
<dbReference type="VEuPathDB" id="FungiDB:HMPREF1541_01990"/>
<dbReference type="InterPro" id="IPR004045">
    <property type="entry name" value="Glutathione_S-Trfase_N"/>
</dbReference>
<dbReference type="SFLD" id="SFLDS00019">
    <property type="entry name" value="Glutathione_Transferase_(cytos"/>
    <property type="match status" value="1"/>
</dbReference>
<feature type="domain" description="GST N-terminal" evidence="2">
    <location>
        <begin position="19"/>
        <end position="108"/>
    </location>
</feature>
<dbReference type="OrthoDB" id="422574at2759"/>
<dbReference type="Gene3D" id="3.40.30.10">
    <property type="entry name" value="Glutaredoxin"/>
    <property type="match status" value="1"/>
</dbReference>
<dbReference type="AlphaFoldDB" id="W2S2D3"/>
<evidence type="ECO:0008006" key="6">
    <source>
        <dbReference type="Google" id="ProtNLM"/>
    </source>
</evidence>
<dbReference type="EMBL" id="KB822718">
    <property type="protein sequence ID" value="ETN42832.1"/>
    <property type="molecule type" value="Genomic_DNA"/>
</dbReference>
<dbReference type="HOGENOM" id="CLU_011226_14_0_1"/>
<dbReference type="InterPro" id="IPR004046">
    <property type="entry name" value="GST_C"/>
</dbReference>
<evidence type="ECO:0000256" key="1">
    <source>
        <dbReference type="ARBA" id="ARBA00007409"/>
    </source>
</evidence>
<proteinExistence type="inferred from homology"/>
<dbReference type="InterPro" id="IPR010987">
    <property type="entry name" value="Glutathione-S-Trfase_C-like"/>
</dbReference>
<evidence type="ECO:0000259" key="2">
    <source>
        <dbReference type="PROSITE" id="PS50404"/>
    </source>
</evidence>
<dbReference type="SUPFAM" id="SSF52833">
    <property type="entry name" value="Thioredoxin-like"/>
    <property type="match status" value="1"/>
</dbReference>
<protein>
    <recommendedName>
        <fullName evidence="6">GST N-terminal domain-containing protein</fullName>
    </recommendedName>
</protein>
<dbReference type="PANTHER" id="PTHR44051">
    <property type="entry name" value="GLUTATHIONE S-TRANSFERASE-RELATED"/>
    <property type="match status" value="1"/>
</dbReference>
<sequence length="247" mass="28135">MTSKENLYISSTPDEVKNAPGLHLLTQNTPNGQATQILLEELAVKYGTKWTTTLINISTNVQKEEWFLRLNANGRIPTLVDNSKNPPYPVIETSAQLLYLLKEYDAEDTFGFKDELERNEALQWMFFWHGGGAPYQGQVNHFTRAAPEKIPYAITRYKNETLRVYGVLEIRLSGIYTGGQPRDYLAGAGKGKYSVADIKTWPWVKGWERSGFAKEDMDKFPHVLKWIDRIAAREAVQKGIGEKYVQS</sequence>
<dbReference type="InterPro" id="IPR036282">
    <property type="entry name" value="Glutathione-S-Trfase_C_sf"/>
</dbReference>
<organism evidence="4 5">
    <name type="scientific">Cyphellophora europaea (strain CBS 101466)</name>
    <name type="common">Phialophora europaea</name>
    <dbReference type="NCBI Taxonomy" id="1220924"/>
    <lineage>
        <taxon>Eukaryota</taxon>
        <taxon>Fungi</taxon>
        <taxon>Dikarya</taxon>
        <taxon>Ascomycota</taxon>
        <taxon>Pezizomycotina</taxon>
        <taxon>Eurotiomycetes</taxon>
        <taxon>Chaetothyriomycetidae</taxon>
        <taxon>Chaetothyriales</taxon>
        <taxon>Cyphellophoraceae</taxon>
        <taxon>Cyphellophora</taxon>
    </lineage>
</organism>
<dbReference type="Gene3D" id="1.20.1050.10">
    <property type="match status" value="1"/>
</dbReference>
<accession>W2S2D3</accession>
<name>W2S2D3_CYPE1</name>
<dbReference type="STRING" id="1220924.W2S2D3"/>
<evidence type="ECO:0000313" key="4">
    <source>
        <dbReference type="EMBL" id="ETN42832.1"/>
    </source>
</evidence>
<dbReference type="Pfam" id="PF00043">
    <property type="entry name" value="GST_C"/>
    <property type="match status" value="1"/>
</dbReference>
<dbReference type="InParanoid" id="W2S2D3"/>
<dbReference type="RefSeq" id="XP_008714568.1">
    <property type="nucleotide sequence ID" value="XM_008716346.1"/>
</dbReference>
<keyword evidence="5" id="KW-1185">Reference proteome</keyword>
<dbReference type="eggNOG" id="KOG0867">
    <property type="taxonomic scope" value="Eukaryota"/>
</dbReference>
<dbReference type="SFLD" id="SFLDG00358">
    <property type="entry name" value="Main_(cytGST)"/>
    <property type="match status" value="1"/>
</dbReference>
<gene>
    <name evidence="4" type="ORF">HMPREF1541_01990</name>
</gene>
<feature type="domain" description="GST C-terminal" evidence="3">
    <location>
        <begin position="114"/>
        <end position="247"/>
    </location>
</feature>
<evidence type="ECO:0000259" key="3">
    <source>
        <dbReference type="PROSITE" id="PS50405"/>
    </source>
</evidence>
<dbReference type="PROSITE" id="PS50405">
    <property type="entry name" value="GST_CTER"/>
    <property type="match status" value="1"/>
</dbReference>
<dbReference type="InterPro" id="IPR040079">
    <property type="entry name" value="Glutathione_S-Trfase"/>
</dbReference>
<dbReference type="InterPro" id="IPR036249">
    <property type="entry name" value="Thioredoxin-like_sf"/>
</dbReference>
<dbReference type="Proteomes" id="UP000030752">
    <property type="component" value="Unassembled WGS sequence"/>
</dbReference>